<evidence type="ECO:0000313" key="2">
    <source>
        <dbReference type="EMBL" id="MFC0522379.1"/>
    </source>
</evidence>
<dbReference type="Gene3D" id="3.40.630.30">
    <property type="match status" value="1"/>
</dbReference>
<proteinExistence type="predicted"/>
<dbReference type="EMBL" id="JBHLTP010000003">
    <property type="protein sequence ID" value="MFC0522379.1"/>
    <property type="molecule type" value="Genomic_DNA"/>
</dbReference>
<evidence type="ECO:0000259" key="1">
    <source>
        <dbReference type="PROSITE" id="PS51186"/>
    </source>
</evidence>
<organism evidence="2 3">
    <name type="scientific">Pontibacillus salicampi</name>
    <dbReference type="NCBI Taxonomy" id="1449801"/>
    <lineage>
        <taxon>Bacteria</taxon>
        <taxon>Bacillati</taxon>
        <taxon>Bacillota</taxon>
        <taxon>Bacilli</taxon>
        <taxon>Bacillales</taxon>
        <taxon>Bacillaceae</taxon>
        <taxon>Pontibacillus</taxon>
    </lineage>
</organism>
<dbReference type="Proteomes" id="UP001589836">
    <property type="component" value="Unassembled WGS sequence"/>
</dbReference>
<dbReference type="RefSeq" id="WP_377344910.1">
    <property type="nucleotide sequence ID" value="NZ_JBHLTP010000003.1"/>
</dbReference>
<reference evidence="2 3" key="1">
    <citation type="submission" date="2024-09" db="EMBL/GenBank/DDBJ databases">
        <authorList>
            <person name="Sun Q."/>
            <person name="Mori K."/>
        </authorList>
    </citation>
    <scope>NUCLEOTIDE SEQUENCE [LARGE SCALE GENOMIC DNA]</scope>
    <source>
        <strain evidence="2 3">NCAIM B.02529</strain>
    </source>
</reference>
<protein>
    <submittedName>
        <fullName evidence="2">GNAT family N-acetyltransferase</fullName>
    </submittedName>
</protein>
<dbReference type="InterPro" id="IPR016181">
    <property type="entry name" value="Acyl_CoA_acyltransferase"/>
</dbReference>
<feature type="domain" description="N-acetyltransferase" evidence="1">
    <location>
        <begin position="124"/>
        <end position="253"/>
    </location>
</feature>
<evidence type="ECO:0000313" key="3">
    <source>
        <dbReference type="Proteomes" id="UP001589836"/>
    </source>
</evidence>
<gene>
    <name evidence="2" type="ORF">ACFFGV_02085</name>
</gene>
<name>A0ABV6LJ41_9BACI</name>
<dbReference type="Pfam" id="PF08445">
    <property type="entry name" value="FR47"/>
    <property type="match status" value="1"/>
</dbReference>
<comment type="caution">
    <text evidence="2">The sequence shown here is derived from an EMBL/GenBank/DDBJ whole genome shotgun (WGS) entry which is preliminary data.</text>
</comment>
<sequence length="253" mass="28927">MLHLLQKNDEPALLHLLEKDKIHNLPFYGYLPYLSNIDSRFGFYGKYKEDQLIAAVYFSPYNMGVAIEEEGIIHEVYDLLVTLPSTFLYGRKDILEKMGEFPYRSPHPYAYGYLTPLEDEFNERVAAQATFNDKQQLLSFYEGKNIQLELAELLDSLLAQGNVFVVRNEAGTIASAAIAHSETEEYALIGAVYTNEDDGGKGYAGAVVQALRVHLSHKGITPFLFYEADKKQLEHFYEKLSFEKVADYVMWHD</sequence>
<keyword evidence="3" id="KW-1185">Reference proteome</keyword>
<dbReference type="InterPro" id="IPR000182">
    <property type="entry name" value="GNAT_dom"/>
</dbReference>
<dbReference type="PROSITE" id="PS51186">
    <property type="entry name" value="GNAT"/>
    <property type="match status" value="1"/>
</dbReference>
<dbReference type="InterPro" id="IPR013653">
    <property type="entry name" value="GCN5-like_dom"/>
</dbReference>
<accession>A0ABV6LJ41</accession>
<dbReference type="SUPFAM" id="SSF55729">
    <property type="entry name" value="Acyl-CoA N-acyltransferases (Nat)"/>
    <property type="match status" value="1"/>
</dbReference>